<reference evidence="1" key="1">
    <citation type="journal article" date="2014" name="Front. Microbiol.">
        <title>High frequency of phylogenetically diverse reductive dehalogenase-homologous genes in deep subseafloor sedimentary metagenomes.</title>
        <authorList>
            <person name="Kawai M."/>
            <person name="Futagami T."/>
            <person name="Toyoda A."/>
            <person name="Takaki Y."/>
            <person name="Nishi S."/>
            <person name="Hori S."/>
            <person name="Arai W."/>
            <person name="Tsubouchi T."/>
            <person name="Morono Y."/>
            <person name="Uchiyama I."/>
            <person name="Ito T."/>
            <person name="Fujiyama A."/>
            <person name="Inagaki F."/>
            <person name="Takami H."/>
        </authorList>
    </citation>
    <scope>NUCLEOTIDE SEQUENCE</scope>
    <source>
        <strain evidence="1">Expedition CK06-06</strain>
    </source>
</reference>
<evidence type="ECO:0000313" key="1">
    <source>
        <dbReference type="EMBL" id="GAI96902.1"/>
    </source>
</evidence>
<comment type="caution">
    <text evidence="1">The sequence shown here is derived from an EMBL/GenBank/DDBJ whole genome shotgun (WGS) entry which is preliminary data.</text>
</comment>
<dbReference type="EMBL" id="BARW01019576">
    <property type="protein sequence ID" value="GAI96902.1"/>
    <property type="molecule type" value="Genomic_DNA"/>
</dbReference>
<dbReference type="AlphaFoldDB" id="X1SV03"/>
<sequence length="46" mass="5156">MGSEANVERRSMSVNQWSAAVVQLDFGTHLSLAMWMPFKLGIKEAM</sequence>
<organism evidence="1">
    <name type="scientific">marine sediment metagenome</name>
    <dbReference type="NCBI Taxonomy" id="412755"/>
    <lineage>
        <taxon>unclassified sequences</taxon>
        <taxon>metagenomes</taxon>
        <taxon>ecological metagenomes</taxon>
    </lineage>
</organism>
<gene>
    <name evidence="1" type="ORF">S12H4_33242</name>
</gene>
<name>X1SV03_9ZZZZ</name>
<protein>
    <submittedName>
        <fullName evidence="1">Uncharacterized protein</fullName>
    </submittedName>
</protein>
<proteinExistence type="predicted"/>
<accession>X1SV03</accession>